<dbReference type="AlphaFoldDB" id="A0A2I6S7I6"/>
<organism evidence="1 2">
    <name type="scientific">Pseudazoarcus pumilus</name>
    <dbReference type="NCBI Taxonomy" id="2067960"/>
    <lineage>
        <taxon>Bacteria</taxon>
        <taxon>Pseudomonadati</taxon>
        <taxon>Pseudomonadota</taxon>
        <taxon>Betaproteobacteria</taxon>
        <taxon>Rhodocyclales</taxon>
        <taxon>Zoogloeaceae</taxon>
        <taxon>Pseudazoarcus</taxon>
    </lineage>
</organism>
<reference evidence="1 2" key="1">
    <citation type="submission" date="2018-01" db="EMBL/GenBank/DDBJ databases">
        <authorList>
            <person name="Fu G.-Y."/>
        </authorList>
    </citation>
    <scope>NUCLEOTIDE SEQUENCE [LARGE SCALE GENOMIC DNA]</scope>
    <source>
        <strain evidence="1 2">SY39</strain>
    </source>
</reference>
<accession>A0A2I6S7I6</accession>
<evidence type="ECO:0000313" key="2">
    <source>
        <dbReference type="Proteomes" id="UP000242205"/>
    </source>
</evidence>
<dbReference type="Proteomes" id="UP000242205">
    <property type="component" value="Chromosome"/>
</dbReference>
<sequence length="84" mass="9804">MIYDHFRDSQQDGVTEPIEWTRLRDVLFGPIGFMEHDDYVLFEVEVINLSLAEIHKRTGQLIQVELLDSAPDGTERIRFAQRAD</sequence>
<dbReference type="KEGG" id="atw:C0099_09835"/>
<proteinExistence type="predicted"/>
<gene>
    <name evidence="1" type="ORF">C0099_09835</name>
</gene>
<dbReference type="EMBL" id="CP025682">
    <property type="protein sequence ID" value="AUN95202.1"/>
    <property type="molecule type" value="Genomic_DNA"/>
</dbReference>
<protein>
    <submittedName>
        <fullName evidence="1">Uncharacterized protein</fullName>
    </submittedName>
</protein>
<name>A0A2I6S7I6_9RHOO</name>
<evidence type="ECO:0000313" key="1">
    <source>
        <dbReference type="EMBL" id="AUN95202.1"/>
    </source>
</evidence>
<keyword evidence="2" id="KW-1185">Reference proteome</keyword>